<proteinExistence type="predicted"/>
<reference evidence="3 4" key="1">
    <citation type="submission" date="2022-01" db="EMBL/GenBank/DDBJ databases">
        <authorList>
            <person name="Xiong W."/>
            <person name="Schranz E."/>
        </authorList>
    </citation>
    <scope>NUCLEOTIDE SEQUENCE [LARGE SCALE GENOMIC DNA]</scope>
</reference>
<evidence type="ECO:0000313" key="3">
    <source>
        <dbReference type="EMBL" id="CAH1427248.1"/>
    </source>
</evidence>
<evidence type="ECO:0000259" key="2">
    <source>
        <dbReference type="Pfam" id="PF11875"/>
    </source>
</evidence>
<dbReference type="AlphaFoldDB" id="A0AAU9MRH2"/>
<keyword evidence="4" id="KW-1185">Reference proteome</keyword>
<comment type="caution">
    <text evidence="3">The sequence shown here is derived from an EMBL/GenBank/DDBJ whole genome shotgun (WGS) entry which is preliminary data.</text>
</comment>
<name>A0AAU9MRH2_9ASTR</name>
<evidence type="ECO:0000313" key="4">
    <source>
        <dbReference type="Proteomes" id="UP001157418"/>
    </source>
</evidence>
<feature type="domain" description="DnaJ-like protein C11 C-terminal" evidence="2">
    <location>
        <begin position="247"/>
        <end position="290"/>
    </location>
</feature>
<dbReference type="Proteomes" id="UP001157418">
    <property type="component" value="Unassembled WGS sequence"/>
</dbReference>
<protein>
    <recommendedName>
        <fullName evidence="2">DnaJ-like protein C11 C-terminal domain-containing protein</fullName>
    </recommendedName>
</protein>
<evidence type="ECO:0000256" key="1">
    <source>
        <dbReference type="ARBA" id="ARBA00023186"/>
    </source>
</evidence>
<accession>A0AAU9MRH2</accession>
<gene>
    <name evidence="3" type="ORF">LVIROSA_LOCUS14275</name>
</gene>
<dbReference type="EMBL" id="CAKMRJ010002223">
    <property type="protein sequence ID" value="CAH1427248.1"/>
    <property type="molecule type" value="Genomic_DNA"/>
</dbReference>
<organism evidence="3 4">
    <name type="scientific">Lactuca virosa</name>
    <dbReference type="NCBI Taxonomy" id="75947"/>
    <lineage>
        <taxon>Eukaryota</taxon>
        <taxon>Viridiplantae</taxon>
        <taxon>Streptophyta</taxon>
        <taxon>Embryophyta</taxon>
        <taxon>Tracheophyta</taxon>
        <taxon>Spermatophyta</taxon>
        <taxon>Magnoliopsida</taxon>
        <taxon>eudicotyledons</taxon>
        <taxon>Gunneridae</taxon>
        <taxon>Pentapetalae</taxon>
        <taxon>asterids</taxon>
        <taxon>campanulids</taxon>
        <taxon>Asterales</taxon>
        <taxon>Asteraceae</taxon>
        <taxon>Cichorioideae</taxon>
        <taxon>Cichorieae</taxon>
        <taxon>Lactucinae</taxon>
        <taxon>Lactuca</taxon>
    </lineage>
</organism>
<keyword evidence="1" id="KW-0143">Chaperone</keyword>
<dbReference type="Pfam" id="PF11875">
    <property type="entry name" value="DnaJ-like_C11_C"/>
    <property type="match status" value="1"/>
</dbReference>
<sequence length="296" mass="34033">MLLGSLDKHSTSCGFLHPISPNLPPFSTLDVYSIFSTARLLRWFPLTRSVSLIYLHRVPSITDRYAIRLGSMSDFRWMSRAKKEVATSTLLAYKSVQSPLINWYYGKADQDRSFHLYVQNMSEGYLFNIKVLSYLICRDYGSSFFEGSLMVCVTYDSDNSGFSNNLTSPIPDRNWFSFKMEGYVFGLPFIDWNITKLCSRKGDIRTNNLKPEGQRSISHHRAPKTPIISLAKLSSIIRKIDQNAFTVKKSGIMAFCDLHFVEMKKLHINYTYGGNQLEVEVNDLQELILPQEKQKM</sequence>
<dbReference type="InterPro" id="IPR024586">
    <property type="entry name" value="DnaJ-like_C11_C"/>
</dbReference>